<dbReference type="Gene3D" id="3.40.50.1100">
    <property type="match status" value="2"/>
</dbReference>
<evidence type="ECO:0000256" key="9">
    <source>
        <dbReference type="ARBA" id="ARBA00047931"/>
    </source>
</evidence>
<dbReference type="InterPro" id="IPR050214">
    <property type="entry name" value="Cys_Synth/Cystath_Beta-Synth"/>
</dbReference>
<feature type="modified residue" description="N6-(pyridoxal phosphate)lysine" evidence="10">
    <location>
        <position position="41"/>
    </location>
</feature>
<dbReference type="NCBIfam" id="TIGR01139">
    <property type="entry name" value="cysK"/>
    <property type="match status" value="1"/>
</dbReference>
<dbReference type="OrthoDB" id="9805733at2"/>
<comment type="caution">
    <text evidence="13">The sequence shown here is derived from an EMBL/GenBank/DDBJ whole genome shotgun (WGS) entry which is preliminary data.</text>
</comment>
<dbReference type="FunFam" id="3.40.50.1100:FF:000006">
    <property type="entry name" value="Cysteine synthase"/>
    <property type="match status" value="1"/>
</dbReference>
<evidence type="ECO:0000256" key="1">
    <source>
        <dbReference type="ARBA" id="ARBA00001933"/>
    </source>
</evidence>
<evidence type="ECO:0000256" key="10">
    <source>
        <dbReference type="PIRSR" id="PIRSR605856-51"/>
    </source>
</evidence>
<protein>
    <recommendedName>
        <fullName evidence="4 11">Cysteine synthase</fullName>
        <ecNumber evidence="4 11">2.5.1.47</ecNumber>
    </recommendedName>
</protein>
<evidence type="ECO:0000313" key="14">
    <source>
        <dbReference type="Proteomes" id="UP000317894"/>
    </source>
</evidence>
<dbReference type="InterPro" id="IPR036052">
    <property type="entry name" value="TrpB-like_PALP_sf"/>
</dbReference>
<dbReference type="NCBIfam" id="TIGR01136">
    <property type="entry name" value="cysKM"/>
    <property type="match status" value="1"/>
</dbReference>
<name>A0A552UI55_9SPHN</name>
<accession>A0A552UI55</accession>
<dbReference type="InterPro" id="IPR005856">
    <property type="entry name" value="Cys_synth"/>
</dbReference>
<dbReference type="RefSeq" id="WP_144236600.1">
    <property type="nucleotide sequence ID" value="NZ_VJWA01000001.1"/>
</dbReference>
<dbReference type="CDD" id="cd01561">
    <property type="entry name" value="CBS_like"/>
    <property type="match status" value="1"/>
</dbReference>
<dbReference type="PROSITE" id="PS00901">
    <property type="entry name" value="CYS_SYNTHASE"/>
    <property type="match status" value="1"/>
</dbReference>
<keyword evidence="8 11" id="KW-0198">Cysteine biosynthesis</keyword>
<evidence type="ECO:0000256" key="4">
    <source>
        <dbReference type="ARBA" id="ARBA00012681"/>
    </source>
</evidence>
<evidence type="ECO:0000313" key="13">
    <source>
        <dbReference type="EMBL" id="TRW17906.1"/>
    </source>
</evidence>
<keyword evidence="6 11" id="KW-0808">Transferase</keyword>
<gene>
    <name evidence="13" type="primary">cysK</name>
    <name evidence="13" type="ORF">FMM06_07200</name>
</gene>
<evidence type="ECO:0000256" key="8">
    <source>
        <dbReference type="ARBA" id="ARBA00023192"/>
    </source>
</evidence>
<dbReference type="InterPro" id="IPR005859">
    <property type="entry name" value="CysK"/>
</dbReference>
<proteinExistence type="inferred from homology"/>
<dbReference type="PANTHER" id="PTHR10314">
    <property type="entry name" value="CYSTATHIONINE BETA-SYNTHASE"/>
    <property type="match status" value="1"/>
</dbReference>
<reference evidence="13 14" key="1">
    <citation type="submission" date="2019-07" db="EMBL/GenBank/DDBJ databases">
        <title>Novel species isolated from glacier.</title>
        <authorList>
            <person name="Liu Q."/>
            <person name="Xin Y.-H."/>
        </authorList>
    </citation>
    <scope>NUCLEOTIDE SEQUENCE [LARGE SCALE GENOMIC DNA]</scope>
    <source>
        <strain evidence="13 14">LB1R16</strain>
    </source>
</reference>
<keyword evidence="14" id="KW-1185">Reference proteome</keyword>
<dbReference type="EC" id="2.5.1.47" evidence="4 11"/>
<keyword evidence="5 11" id="KW-0028">Amino-acid biosynthesis</keyword>
<comment type="pathway">
    <text evidence="2">Amino-acid biosynthesis; L-cysteine biosynthesis; L-cysteine from L-serine: step 2/2.</text>
</comment>
<dbReference type="EMBL" id="VJWA01000001">
    <property type="protein sequence ID" value="TRW17906.1"/>
    <property type="molecule type" value="Genomic_DNA"/>
</dbReference>
<dbReference type="GO" id="GO:0004124">
    <property type="term" value="F:cysteine synthase activity"/>
    <property type="evidence" value="ECO:0007669"/>
    <property type="project" value="UniProtKB-UniRule"/>
</dbReference>
<dbReference type="InterPro" id="IPR001926">
    <property type="entry name" value="TrpB-like_PALP"/>
</dbReference>
<dbReference type="GO" id="GO:0006535">
    <property type="term" value="P:cysteine biosynthetic process from serine"/>
    <property type="evidence" value="ECO:0007669"/>
    <property type="project" value="UniProtKB-UniRule"/>
</dbReference>
<evidence type="ECO:0000256" key="6">
    <source>
        <dbReference type="ARBA" id="ARBA00022679"/>
    </source>
</evidence>
<comment type="catalytic activity">
    <reaction evidence="9 11">
        <text>O-acetyl-L-serine + hydrogen sulfide = L-cysteine + acetate</text>
        <dbReference type="Rhea" id="RHEA:14829"/>
        <dbReference type="ChEBI" id="CHEBI:29919"/>
        <dbReference type="ChEBI" id="CHEBI:30089"/>
        <dbReference type="ChEBI" id="CHEBI:35235"/>
        <dbReference type="ChEBI" id="CHEBI:58340"/>
        <dbReference type="EC" id="2.5.1.47"/>
    </reaction>
</comment>
<evidence type="ECO:0000256" key="7">
    <source>
        <dbReference type="ARBA" id="ARBA00022898"/>
    </source>
</evidence>
<evidence type="ECO:0000256" key="5">
    <source>
        <dbReference type="ARBA" id="ARBA00022605"/>
    </source>
</evidence>
<comment type="cofactor">
    <cofactor evidence="1 10 11">
        <name>pyridoxal 5'-phosphate</name>
        <dbReference type="ChEBI" id="CHEBI:597326"/>
    </cofactor>
</comment>
<organism evidence="13 14">
    <name type="scientific">Glacieibacterium frigidum</name>
    <dbReference type="NCBI Taxonomy" id="2593303"/>
    <lineage>
        <taxon>Bacteria</taxon>
        <taxon>Pseudomonadati</taxon>
        <taxon>Pseudomonadota</taxon>
        <taxon>Alphaproteobacteria</taxon>
        <taxon>Sphingomonadales</taxon>
        <taxon>Sphingosinicellaceae</taxon>
        <taxon>Glacieibacterium</taxon>
    </lineage>
</organism>
<sequence length="306" mass="32116">MKAANILATIGNTPHIRMARLFPDNEVWIKSERANPAGSIKDRIALAMIEAAEANGTLLPGGTIVEPTSGNTGIGLAMVAAVKGYKLVLVMPESMSLERRRLMLAYGASFDLTPREKGMKGAIERAAEIVAATPGAWTPQQFENPANIDVHVRTTAMEILADFADAPPHALITGVGTGGHITGVAQALKPHWPDMKVFAVEPTLSPVISGGQPGPHAIQGIGAGFVPANLHTQLLDGVIQVSPDDAKAMALRAAAEEGMLVGISSGATLQAIKQKLPELPEGARVLGFNYDTGERYLSVPDFLPTA</sequence>
<evidence type="ECO:0000256" key="11">
    <source>
        <dbReference type="RuleBase" id="RU003985"/>
    </source>
</evidence>
<dbReference type="UniPathway" id="UPA00136">
    <property type="reaction ID" value="UER00200"/>
</dbReference>
<evidence type="ECO:0000256" key="3">
    <source>
        <dbReference type="ARBA" id="ARBA00007103"/>
    </source>
</evidence>
<comment type="similarity">
    <text evidence="3 11">Belongs to the cysteine synthase/cystathionine beta-synthase family.</text>
</comment>
<feature type="domain" description="Tryptophan synthase beta chain-like PALP" evidence="12">
    <location>
        <begin position="8"/>
        <end position="286"/>
    </location>
</feature>
<evidence type="ECO:0000256" key="2">
    <source>
        <dbReference type="ARBA" id="ARBA00004962"/>
    </source>
</evidence>
<dbReference type="InterPro" id="IPR001216">
    <property type="entry name" value="P-phosphate_BS"/>
</dbReference>
<dbReference type="Proteomes" id="UP000317894">
    <property type="component" value="Unassembled WGS sequence"/>
</dbReference>
<keyword evidence="7 10" id="KW-0663">Pyridoxal phosphate</keyword>
<dbReference type="Pfam" id="PF00291">
    <property type="entry name" value="PALP"/>
    <property type="match status" value="1"/>
</dbReference>
<dbReference type="AlphaFoldDB" id="A0A552UI55"/>
<evidence type="ECO:0000259" key="12">
    <source>
        <dbReference type="Pfam" id="PF00291"/>
    </source>
</evidence>
<dbReference type="SUPFAM" id="SSF53686">
    <property type="entry name" value="Tryptophan synthase beta subunit-like PLP-dependent enzymes"/>
    <property type="match status" value="1"/>
</dbReference>